<evidence type="ECO:0000256" key="1">
    <source>
        <dbReference type="SAM" id="MobiDB-lite"/>
    </source>
</evidence>
<dbReference type="EMBL" id="BJML01000002">
    <property type="protein sequence ID" value="GEB45244.1"/>
    <property type="molecule type" value="Genomic_DNA"/>
</dbReference>
<sequence>MSAADLNVLRTPRRRRDATLLTIGLFSAIAAAMLPVFSVIAPGAWVAGAFLVGGGALGAGLIVRLSRLPALVASLAEVTVWIVLLTAIFGRSTALLGIIPTPSTFASVPGLVAQASAEIRDGVAPVPPDEGLAFLLVAAIGALAIVLDHVVLTARMPLLAGVGLVAVSLIPTIAIPSDVDVASFVLLAAALLFLLRVDTRARAAASARRDDRARPAQGRRLFGVSATALGVAAVAVIVAVVATPLLPQPGLRFASGGTGGLGTTINPNLELGNDLRQPRDVEVLKVRTTGPTAPYLRAVTLSRFDGAVWQPDTFDTVPLPSDGTVFDRVSVDGDITLADWTTTITVDQLDSPWLPVPYPASTVTGLDGDWLGMPQNRTVVTRAGSTREQVYEVQASVPRPTLEQIRSKTVGGTDLDPALTALPAEVPAVIGDTAREVTANAQTPYDKLVALQNWFRSSQFRYSLDAPVDSGFDGAGLDAVAQFLQVRAGYCVHYASAFAVMARTLGIPARIVIGYLPGTASSIPQQGGTEYSVSSSQLHSWPEVYFEGIGWVPFEPTNSLGVPTNFASGSSGNNTTTPNTPSQDAEAPADQPSSAPSEAAENDPGAQTTGGGSVAARQSTAWVAPVLGILVLLVLAGVPAVARIVRRRRRLAAARAGDPVAAWTAMLEDAVDLGIPVSSALSPRAFAVLLVEEHGAPSDDVGLLREAVERVSYAGDSFDPARGPGLVAAVTGVRAALDERTAPLRRFLARAYPRSLVTRPGTVGAVERESVSR</sequence>
<organism evidence="4 5">
    <name type="scientific">Microbacterium testaceum</name>
    <name type="common">Aureobacterium testaceum</name>
    <name type="synonym">Brevibacterium testaceum</name>
    <dbReference type="NCBI Taxonomy" id="2033"/>
    <lineage>
        <taxon>Bacteria</taxon>
        <taxon>Bacillati</taxon>
        <taxon>Actinomycetota</taxon>
        <taxon>Actinomycetes</taxon>
        <taxon>Micrococcales</taxon>
        <taxon>Microbacteriaceae</taxon>
        <taxon>Microbacterium</taxon>
    </lineage>
</organism>
<evidence type="ECO:0000259" key="3">
    <source>
        <dbReference type="SMART" id="SM00460"/>
    </source>
</evidence>
<feature type="domain" description="Transglutaminase-like" evidence="3">
    <location>
        <begin position="483"/>
        <end position="558"/>
    </location>
</feature>
<name>A0A4Y3QJ32_MICTE</name>
<dbReference type="InterPro" id="IPR021878">
    <property type="entry name" value="TgpA_N"/>
</dbReference>
<reference evidence="4 5" key="1">
    <citation type="submission" date="2019-06" db="EMBL/GenBank/DDBJ databases">
        <title>Whole genome shotgun sequence of Microbacterium testaceum NBRC 12675.</title>
        <authorList>
            <person name="Hosoyama A."/>
            <person name="Uohara A."/>
            <person name="Ohji S."/>
            <person name="Ichikawa N."/>
        </authorList>
    </citation>
    <scope>NUCLEOTIDE SEQUENCE [LARGE SCALE GENOMIC DNA]</scope>
    <source>
        <strain evidence="4 5">NBRC 12675</strain>
    </source>
</reference>
<proteinExistence type="predicted"/>
<keyword evidence="2" id="KW-1133">Transmembrane helix</keyword>
<gene>
    <name evidence="4" type="ORF">MTE01_11890</name>
</gene>
<dbReference type="RefSeq" id="WP_246078007.1">
    <property type="nucleotide sequence ID" value="NZ_BJML01000002.1"/>
</dbReference>
<dbReference type="AlphaFoldDB" id="A0A4Y3QJ32"/>
<keyword evidence="2" id="KW-0472">Membrane</keyword>
<dbReference type="InterPro" id="IPR002931">
    <property type="entry name" value="Transglutaminase-like"/>
</dbReference>
<feature type="compositionally biased region" description="Low complexity" evidence="1">
    <location>
        <begin position="568"/>
        <end position="582"/>
    </location>
</feature>
<feature type="transmembrane region" description="Helical" evidence="2">
    <location>
        <begin position="20"/>
        <end position="40"/>
    </location>
</feature>
<dbReference type="InterPro" id="IPR052901">
    <property type="entry name" value="Bact_TGase-like"/>
</dbReference>
<dbReference type="Pfam" id="PF11992">
    <property type="entry name" value="TgpA_N"/>
    <property type="match status" value="1"/>
</dbReference>
<evidence type="ECO:0000256" key="2">
    <source>
        <dbReference type="SAM" id="Phobius"/>
    </source>
</evidence>
<accession>A0A4Y3QJ32</accession>
<keyword evidence="2" id="KW-0812">Transmembrane</keyword>
<dbReference type="Pfam" id="PF01841">
    <property type="entry name" value="Transglut_core"/>
    <property type="match status" value="1"/>
</dbReference>
<evidence type="ECO:0000313" key="5">
    <source>
        <dbReference type="Proteomes" id="UP000319525"/>
    </source>
</evidence>
<feature type="transmembrane region" description="Helical" evidence="2">
    <location>
        <begin position="78"/>
        <end position="99"/>
    </location>
</feature>
<feature type="transmembrane region" description="Helical" evidence="2">
    <location>
        <begin position="46"/>
        <end position="66"/>
    </location>
</feature>
<dbReference type="PANTHER" id="PTHR42736:SF1">
    <property type="entry name" value="PROTEIN-GLUTAMINE GAMMA-GLUTAMYLTRANSFERASE"/>
    <property type="match status" value="1"/>
</dbReference>
<dbReference type="GeneID" id="57143885"/>
<dbReference type="InterPro" id="IPR038765">
    <property type="entry name" value="Papain-like_cys_pep_sf"/>
</dbReference>
<dbReference type="SUPFAM" id="SSF54001">
    <property type="entry name" value="Cysteine proteinases"/>
    <property type="match status" value="1"/>
</dbReference>
<comment type="caution">
    <text evidence="4">The sequence shown here is derived from an EMBL/GenBank/DDBJ whole genome shotgun (WGS) entry which is preliminary data.</text>
</comment>
<dbReference type="Proteomes" id="UP000319525">
    <property type="component" value="Unassembled WGS sequence"/>
</dbReference>
<feature type="transmembrane region" description="Helical" evidence="2">
    <location>
        <begin position="132"/>
        <end position="151"/>
    </location>
</feature>
<evidence type="ECO:0000313" key="4">
    <source>
        <dbReference type="EMBL" id="GEB45244.1"/>
    </source>
</evidence>
<feature type="region of interest" description="Disordered" evidence="1">
    <location>
        <begin position="563"/>
        <end position="613"/>
    </location>
</feature>
<dbReference type="Gene3D" id="3.10.620.30">
    <property type="match status" value="1"/>
</dbReference>
<feature type="transmembrane region" description="Helical" evidence="2">
    <location>
        <begin position="181"/>
        <end position="199"/>
    </location>
</feature>
<feature type="transmembrane region" description="Helical" evidence="2">
    <location>
        <begin position="622"/>
        <end position="645"/>
    </location>
</feature>
<feature type="transmembrane region" description="Helical" evidence="2">
    <location>
        <begin position="158"/>
        <end position="175"/>
    </location>
</feature>
<protein>
    <submittedName>
        <fullName evidence="4">Transglutaminase</fullName>
    </submittedName>
</protein>
<dbReference type="PANTHER" id="PTHR42736">
    <property type="entry name" value="PROTEIN-GLUTAMINE GAMMA-GLUTAMYLTRANSFERASE"/>
    <property type="match status" value="1"/>
</dbReference>
<feature type="transmembrane region" description="Helical" evidence="2">
    <location>
        <begin position="220"/>
        <end position="242"/>
    </location>
</feature>
<dbReference type="SMART" id="SM00460">
    <property type="entry name" value="TGc"/>
    <property type="match status" value="1"/>
</dbReference>